<dbReference type="Gene3D" id="3.40.50.1820">
    <property type="entry name" value="alpha/beta hydrolase"/>
    <property type="match status" value="1"/>
</dbReference>
<dbReference type="Proteomes" id="UP001391051">
    <property type="component" value="Unassembled WGS sequence"/>
</dbReference>
<accession>A0ABR1PZ05</accession>
<protein>
    <submittedName>
        <fullName evidence="1">Uncharacterized protein</fullName>
    </submittedName>
</protein>
<dbReference type="InterPro" id="IPR029058">
    <property type="entry name" value="AB_hydrolase_fold"/>
</dbReference>
<sequence>MRRWLQVQGILGRAVCQTRRGLSTVTPAPNNIERVRVKCGSSGSIHVDLHNLAKVTSSDPLMIYLPPFGDGHSGHLNQVPAFCKKYLTAVINYRWAGVGPVSGYEADEESGPSSHLGWPMPIHDTLRGYSWILENLTPLTSPRRDVYVFGSYLGASLATSLALTENHPHQRTTIRGFAAYNGIYNWTMFLPDHPIHQLPKNRSYNILEDILGQPADPLFQEMKHQTETLFANPSDLFDPFVSPCLFFHTPGLLVPPDFHSSAATRASSPPRSLDGTVDAVDEMIAGMMEENPDRPLRRWPLVFPPRKSTLKIPECLILHSTAPTPVYPHRGGSGRLKRIPVSNHFRTQAHELAALVRRSLEKIEFKERLAWDDSFGGFGGFVENMDRRVGLRDVGFERSAFEIPDDAQAAIREWLEDRATTDPRDQVEHLVDPEDFWGLY</sequence>
<comment type="caution">
    <text evidence="1">The sequence shown here is derived from an EMBL/GenBank/DDBJ whole genome shotgun (WGS) entry which is preliminary data.</text>
</comment>
<evidence type="ECO:0000313" key="1">
    <source>
        <dbReference type="EMBL" id="KAK7942849.1"/>
    </source>
</evidence>
<name>A0ABR1PZ05_9PEZI</name>
<reference evidence="1 2" key="1">
    <citation type="submission" date="2023-01" db="EMBL/GenBank/DDBJ databases">
        <title>Analysis of 21 Apiospora genomes using comparative genomics revels a genus with tremendous synthesis potential of carbohydrate active enzymes and secondary metabolites.</title>
        <authorList>
            <person name="Sorensen T."/>
        </authorList>
    </citation>
    <scope>NUCLEOTIDE SEQUENCE [LARGE SCALE GENOMIC DNA]</scope>
    <source>
        <strain evidence="1 2">CBS 24483</strain>
    </source>
</reference>
<keyword evidence="2" id="KW-1185">Reference proteome</keyword>
<proteinExistence type="predicted"/>
<dbReference type="GeneID" id="92081246"/>
<organism evidence="1 2">
    <name type="scientific">Apiospora aurea</name>
    <dbReference type="NCBI Taxonomy" id="335848"/>
    <lineage>
        <taxon>Eukaryota</taxon>
        <taxon>Fungi</taxon>
        <taxon>Dikarya</taxon>
        <taxon>Ascomycota</taxon>
        <taxon>Pezizomycotina</taxon>
        <taxon>Sordariomycetes</taxon>
        <taxon>Xylariomycetidae</taxon>
        <taxon>Amphisphaeriales</taxon>
        <taxon>Apiosporaceae</taxon>
        <taxon>Apiospora</taxon>
    </lineage>
</organism>
<evidence type="ECO:0000313" key="2">
    <source>
        <dbReference type="Proteomes" id="UP001391051"/>
    </source>
</evidence>
<dbReference type="EMBL" id="JAQQWE010000008">
    <property type="protein sequence ID" value="KAK7942849.1"/>
    <property type="molecule type" value="Genomic_DNA"/>
</dbReference>
<dbReference type="SUPFAM" id="SSF53474">
    <property type="entry name" value="alpha/beta-Hydrolases"/>
    <property type="match status" value="1"/>
</dbReference>
<gene>
    <name evidence="1" type="ORF">PG986_011962</name>
</gene>
<dbReference type="RefSeq" id="XP_066694880.1">
    <property type="nucleotide sequence ID" value="XM_066848184.1"/>
</dbReference>